<dbReference type="Gene3D" id="3.50.50.60">
    <property type="entry name" value="FAD/NAD(P)-binding domain"/>
    <property type="match status" value="1"/>
</dbReference>
<keyword evidence="2" id="KW-0274">FAD</keyword>
<protein>
    <recommendedName>
        <fullName evidence="4">FAD-binding domain-containing protein</fullName>
    </recommendedName>
</protein>
<evidence type="ECO:0000256" key="1">
    <source>
        <dbReference type="ARBA" id="ARBA00022630"/>
    </source>
</evidence>
<reference evidence="5 6" key="1">
    <citation type="submission" date="2019-04" db="EMBL/GenBank/DDBJ databases">
        <title>Friends and foes A comparative genomics study of 23 Aspergillus species from section Flavi.</title>
        <authorList>
            <consortium name="DOE Joint Genome Institute"/>
            <person name="Kjaerbolling I."/>
            <person name="Vesth T."/>
            <person name="Frisvad J.C."/>
            <person name="Nybo J.L."/>
            <person name="Theobald S."/>
            <person name="Kildgaard S."/>
            <person name="Isbrandt T."/>
            <person name="Kuo A."/>
            <person name="Sato A."/>
            <person name="Lyhne E.K."/>
            <person name="Kogle M.E."/>
            <person name="Wiebenga A."/>
            <person name="Kun R.S."/>
            <person name="Lubbers R.J."/>
            <person name="Makela M.R."/>
            <person name="Barry K."/>
            <person name="Chovatia M."/>
            <person name="Clum A."/>
            <person name="Daum C."/>
            <person name="Haridas S."/>
            <person name="He G."/>
            <person name="LaButti K."/>
            <person name="Lipzen A."/>
            <person name="Mondo S."/>
            <person name="Riley R."/>
            <person name="Salamov A."/>
            <person name="Simmons B.A."/>
            <person name="Magnuson J.K."/>
            <person name="Henrissat B."/>
            <person name="Mortensen U.H."/>
            <person name="Larsen T.O."/>
            <person name="Devries R.P."/>
            <person name="Grigoriev I.V."/>
            <person name="Machida M."/>
            <person name="Baker S.E."/>
            <person name="Andersen M.R."/>
        </authorList>
    </citation>
    <scope>NUCLEOTIDE SEQUENCE [LARGE SCALE GENOMIC DNA]</scope>
    <source>
        <strain evidence="5 6">CBS 151.66</strain>
    </source>
</reference>
<dbReference type="OrthoDB" id="4367141at2759"/>
<dbReference type="EMBL" id="ML732246">
    <property type="protein sequence ID" value="KAB8072492.1"/>
    <property type="molecule type" value="Genomic_DNA"/>
</dbReference>
<feature type="domain" description="FAD-binding" evidence="4">
    <location>
        <begin position="18"/>
        <end position="71"/>
    </location>
</feature>
<evidence type="ECO:0000256" key="2">
    <source>
        <dbReference type="ARBA" id="ARBA00022827"/>
    </source>
</evidence>
<dbReference type="Pfam" id="PF01494">
    <property type="entry name" value="FAD_binding_3"/>
    <property type="match status" value="1"/>
</dbReference>
<evidence type="ECO:0000313" key="6">
    <source>
        <dbReference type="Proteomes" id="UP000326565"/>
    </source>
</evidence>
<proteinExistence type="predicted"/>
<evidence type="ECO:0000313" key="5">
    <source>
        <dbReference type="EMBL" id="KAB8072492.1"/>
    </source>
</evidence>
<evidence type="ECO:0000259" key="4">
    <source>
        <dbReference type="Pfam" id="PF01494"/>
    </source>
</evidence>
<sequence>MAIKTLLPRAPSFQTRRIDVIVVGAGPAGGMATGTLQRYDINFCLIDKRPVRTQTEHASTFQPRTQEILQTIT</sequence>
<dbReference type="SUPFAM" id="SSF51905">
    <property type="entry name" value="FAD/NAD(P)-binding domain"/>
    <property type="match status" value="1"/>
</dbReference>
<keyword evidence="3" id="KW-0560">Oxidoreductase</keyword>
<evidence type="ECO:0000256" key="3">
    <source>
        <dbReference type="ARBA" id="ARBA00023002"/>
    </source>
</evidence>
<gene>
    <name evidence="5" type="ORF">BDV29DRAFT_158514</name>
</gene>
<accession>A0A5N5WZJ5</accession>
<dbReference type="InterPro" id="IPR036188">
    <property type="entry name" value="FAD/NAD-bd_sf"/>
</dbReference>
<dbReference type="GO" id="GO:0071949">
    <property type="term" value="F:FAD binding"/>
    <property type="evidence" value="ECO:0007669"/>
    <property type="project" value="InterPro"/>
</dbReference>
<dbReference type="GO" id="GO:0016491">
    <property type="term" value="F:oxidoreductase activity"/>
    <property type="evidence" value="ECO:0007669"/>
    <property type="project" value="UniProtKB-KW"/>
</dbReference>
<organism evidence="5 6">
    <name type="scientific">Aspergillus leporis</name>
    <dbReference type="NCBI Taxonomy" id="41062"/>
    <lineage>
        <taxon>Eukaryota</taxon>
        <taxon>Fungi</taxon>
        <taxon>Dikarya</taxon>
        <taxon>Ascomycota</taxon>
        <taxon>Pezizomycotina</taxon>
        <taxon>Eurotiomycetes</taxon>
        <taxon>Eurotiomycetidae</taxon>
        <taxon>Eurotiales</taxon>
        <taxon>Aspergillaceae</taxon>
        <taxon>Aspergillus</taxon>
        <taxon>Aspergillus subgen. Circumdati</taxon>
    </lineage>
</organism>
<dbReference type="AlphaFoldDB" id="A0A5N5WZJ5"/>
<dbReference type="InterPro" id="IPR002938">
    <property type="entry name" value="FAD-bd"/>
</dbReference>
<name>A0A5N5WZJ5_9EURO</name>
<keyword evidence="6" id="KW-1185">Reference proteome</keyword>
<keyword evidence="1" id="KW-0285">Flavoprotein</keyword>
<dbReference type="Proteomes" id="UP000326565">
    <property type="component" value="Unassembled WGS sequence"/>
</dbReference>